<evidence type="ECO:0000256" key="1">
    <source>
        <dbReference type="SAM" id="MobiDB-lite"/>
    </source>
</evidence>
<dbReference type="Proteomes" id="UP000292702">
    <property type="component" value="Unassembled WGS sequence"/>
</dbReference>
<feature type="compositionally biased region" description="Low complexity" evidence="1">
    <location>
        <begin position="283"/>
        <end position="313"/>
    </location>
</feature>
<sequence>MVKKPVVNNPRTPKTPLASQTPWSTPPPSKDSSATGSIHPAPDFAYDVTDHQGAARAEARTPPMSPKYPVSPPKSPTPKTPTARSPTPGPSVITAFTTQTAVARNAAVAKDVEAVDELLGTMKLTLSALGSTLDTLGEQTLHVAALGPAIDANHQIGQVRKHLEDQHKRQEQRMAEVKTMLKNEVMDVQLQEKLRQIAGVIVKEIVRKEIVSRVKKELEEQIPLDMREQSARYKRQIMEVKACLHNSEARRHNALIRSNALDEPLRPLLRPFAKPVPPPSSPHQPEMAPADPSTPKAAPVDADPAASDPTTIPILEIGEEPKKTEPLPPAPPTPVEIDLTPPTPSPLFPRDLTSLMRLSPSDAKVLVREYGLEPLQIQIPEVPLLGEGFGPFSEPQSSREEDLNRFMSHIGVGFHLVPGPNAPRPASPSSPYPSLVGK</sequence>
<accession>A0A4R0RMV3</accession>
<evidence type="ECO:0000313" key="3">
    <source>
        <dbReference type="Proteomes" id="UP000292702"/>
    </source>
</evidence>
<evidence type="ECO:0000313" key="2">
    <source>
        <dbReference type="EMBL" id="TCD66529.1"/>
    </source>
</evidence>
<reference evidence="2 3" key="1">
    <citation type="submission" date="2018-11" db="EMBL/GenBank/DDBJ databases">
        <title>Genome assembly of Steccherinum ochraceum LE-BIN_3174, the white-rot fungus of the Steccherinaceae family (The Residual Polyporoid clade, Polyporales, Basidiomycota).</title>
        <authorList>
            <person name="Fedorova T.V."/>
            <person name="Glazunova O.A."/>
            <person name="Landesman E.O."/>
            <person name="Moiseenko K.V."/>
            <person name="Psurtseva N.V."/>
            <person name="Savinova O.S."/>
            <person name="Shakhova N.V."/>
            <person name="Tyazhelova T.V."/>
            <person name="Vasina D.V."/>
        </authorList>
    </citation>
    <scope>NUCLEOTIDE SEQUENCE [LARGE SCALE GENOMIC DNA]</scope>
    <source>
        <strain evidence="2 3">LE-BIN_3174</strain>
    </source>
</reference>
<feature type="compositionally biased region" description="Polar residues" evidence="1">
    <location>
        <begin position="9"/>
        <end position="23"/>
    </location>
</feature>
<gene>
    <name evidence="2" type="ORF">EIP91_001249</name>
</gene>
<feature type="region of interest" description="Disordered" evidence="1">
    <location>
        <begin position="1"/>
        <end position="92"/>
    </location>
</feature>
<comment type="caution">
    <text evidence="2">The sequence shown here is derived from an EMBL/GenBank/DDBJ whole genome shotgun (WGS) entry which is preliminary data.</text>
</comment>
<name>A0A4R0RMV3_9APHY</name>
<feature type="compositionally biased region" description="Pro residues" evidence="1">
    <location>
        <begin position="63"/>
        <end position="79"/>
    </location>
</feature>
<proteinExistence type="predicted"/>
<feature type="region of interest" description="Disordered" evidence="1">
    <location>
        <begin position="417"/>
        <end position="438"/>
    </location>
</feature>
<dbReference type="AlphaFoldDB" id="A0A4R0RMV3"/>
<protein>
    <submittedName>
        <fullName evidence="2">Uncharacterized protein</fullName>
    </submittedName>
</protein>
<dbReference type="STRING" id="92696.A0A4R0RMV3"/>
<organism evidence="2 3">
    <name type="scientific">Steccherinum ochraceum</name>
    <dbReference type="NCBI Taxonomy" id="92696"/>
    <lineage>
        <taxon>Eukaryota</taxon>
        <taxon>Fungi</taxon>
        <taxon>Dikarya</taxon>
        <taxon>Basidiomycota</taxon>
        <taxon>Agaricomycotina</taxon>
        <taxon>Agaricomycetes</taxon>
        <taxon>Polyporales</taxon>
        <taxon>Steccherinaceae</taxon>
        <taxon>Steccherinum</taxon>
    </lineage>
</organism>
<dbReference type="EMBL" id="RWJN01000131">
    <property type="protein sequence ID" value="TCD66529.1"/>
    <property type="molecule type" value="Genomic_DNA"/>
</dbReference>
<dbReference type="OrthoDB" id="6474464at2759"/>
<feature type="region of interest" description="Disordered" evidence="1">
    <location>
        <begin position="269"/>
        <end position="342"/>
    </location>
</feature>
<keyword evidence="3" id="KW-1185">Reference proteome</keyword>
<feature type="compositionally biased region" description="Pro residues" evidence="1">
    <location>
        <begin position="420"/>
        <end position="431"/>
    </location>
</feature>